<keyword evidence="4" id="KW-1185">Reference proteome</keyword>
<keyword evidence="1" id="KW-1133">Transmembrane helix</keyword>
<dbReference type="Proteomes" id="UP000276133">
    <property type="component" value="Unassembled WGS sequence"/>
</dbReference>
<proteinExistence type="predicted"/>
<comment type="caution">
    <text evidence="3">The sequence shown here is derived from an EMBL/GenBank/DDBJ whole genome shotgun (WGS) entry which is preliminary data.</text>
</comment>
<keyword evidence="1" id="KW-0812">Transmembrane</keyword>
<keyword evidence="1" id="KW-0472">Membrane</keyword>
<dbReference type="Pfam" id="PF19427">
    <property type="entry name" value="Insc_C"/>
    <property type="match status" value="1"/>
</dbReference>
<reference evidence="3 4" key="1">
    <citation type="journal article" date="2018" name="Sci. Rep.">
        <title>Genomic signatures of local adaptation to the degree of environmental predictability in rotifers.</title>
        <authorList>
            <person name="Franch-Gras L."/>
            <person name="Hahn C."/>
            <person name="Garcia-Roger E.M."/>
            <person name="Carmona M.J."/>
            <person name="Serra M."/>
            <person name="Gomez A."/>
        </authorList>
    </citation>
    <scope>NUCLEOTIDE SEQUENCE [LARGE SCALE GENOMIC DNA]</scope>
    <source>
        <strain evidence="3">HYR1</strain>
    </source>
</reference>
<sequence length="152" mass="17108">MYTNEHDLVVLIAVSVVSSTSESISDAEEYGNMFSNFISRLGLFLGLLNNSITTILANMALLENCRYDISEFNGLNLLIDFLNEQPSNYMSLDSSRNTVESELNACERVQQKAAIAISRFCKEAKYTSQLIDLGGEFISELKQIFQLRKMII</sequence>
<protein>
    <submittedName>
        <fullName evidence="3">Inscuteable-like protein</fullName>
    </submittedName>
</protein>
<dbReference type="GO" id="GO:0008356">
    <property type="term" value="P:asymmetric cell division"/>
    <property type="evidence" value="ECO:0007669"/>
    <property type="project" value="InterPro"/>
</dbReference>
<dbReference type="PANTHER" id="PTHR21386">
    <property type="entry name" value="INSCUTEABLE"/>
    <property type="match status" value="1"/>
</dbReference>
<dbReference type="GO" id="GO:0000132">
    <property type="term" value="P:establishment of mitotic spindle orientation"/>
    <property type="evidence" value="ECO:0007669"/>
    <property type="project" value="TreeGrafter"/>
</dbReference>
<evidence type="ECO:0000259" key="2">
    <source>
        <dbReference type="Pfam" id="PF19427"/>
    </source>
</evidence>
<dbReference type="InterPro" id="IPR016024">
    <property type="entry name" value="ARM-type_fold"/>
</dbReference>
<accession>A0A3M7QT35</accession>
<dbReference type="AlphaFoldDB" id="A0A3M7QT35"/>
<evidence type="ECO:0000256" key="1">
    <source>
        <dbReference type="SAM" id="Phobius"/>
    </source>
</evidence>
<feature type="transmembrane region" description="Helical" evidence="1">
    <location>
        <begin position="37"/>
        <end position="62"/>
    </location>
</feature>
<dbReference type="GO" id="GO:0045176">
    <property type="term" value="P:apical protein localization"/>
    <property type="evidence" value="ECO:0007669"/>
    <property type="project" value="TreeGrafter"/>
</dbReference>
<organism evidence="3 4">
    <name type="scientific">Brachionus plicatilis</name>
    <name type="common">Marine rotifer</name>
    <name type="synonym">Brachionus muelleri</name>
    <dbReference type="NCBI Taxonomy" id="10195"/>
    <lineage>
        <taxon>Eukaryota</taxon>
        <taxon>Metazoa</taxon>
        <taxon>Spiralia</taxon>
        <taxon>Gnathifera</taxon>
        <taxon>Rotifera</taxon>
        <taxon>Eurotatoria</taxon>
        <taxon>Monogononta</taxon>
        <taxon>Pseudotrocha</taxon>
        <taxon>Ploima</taxon>
        <taxon>Brachionidae</taxon>
        <taxon>Brachionus</taxon>
    </lineage>
</organism>
<evidence type="ECO:0000313" key="4">
    <source>
        <dbReference type="Proteomes" id="UP000276133"/>
    </source>
</evidence>
<name>A0A3M7QT35_BRAPC</name>
<dbReference type="STRING" id="10195.A0A3M7QT35"/>
<dbReference type="OrthoDB" id="5796379at2759"/>
<dbReference type="InterPro" id="IPR045789">
    <property type="entry name" value="Insc_C"/>
</dbReference>
<dbReference type="GO" id="GO:0009786">
    <property type="term" value="P:regulation of asymmetric cell division"/>
    <property type="evidence" value="ECO:0007669"/>
    <property type="project" value="TreeGrafter"/>
</dbReference>
<dbReference type="PANTHER" id="PTHR21386:SF0">
    <property type="entry name" value="PROTEIN INSCUTEABLE HOMOLOG"/>
    <property type="match status" value="1"/>
</dbReference>
<dbReference type="InterPro" id="IPR039921">
    <property type="entry name" value="Inscuteable"/>
</dbReference>
<feature type="domain" description="Protein inscuteable homologue C-terminal" evidence="2">
    <location>
        <begin position="50"/>
        <end position="133"/>
    </location>
</feature>
<dbReference type="EMBL" id="REGN01005155">
    <property type="protein sequence ID" value="RNA14597.1"/>
    <property type="molecule type" value="Genomic_DNA"/>
</dbReference>
<dbReference type="GO" id="GO:0045179">
    <property type="term" value="C:apical cortex"/>
    <property type="evidence" value="ECO:0007669"/>
    <property type="project" value="TreeGrafter"/>
</dbReference>
<dbReference type="SUPFAM" id="SSF48371">
    <property type="entry name" value="ARM repeat"/>
    <property type="match status" value="1"/>
</dbReference>
<dbReference type="GO" id="GO:0008093">
    <property type="term" value="F:cytoskeletal anchor activity"/>
    <property type="evidence" value="ECO:0007669"/>
    <property type="project" value="TreeGrafter"/>
</dbReference>
<gene>
    <name evidence="3" type="ORF">BpHYR1_005680</name>
</gene>
<evidence type="ECO:0000313" key="3">
    <source>
        <dbReference type="EMBL" id="RNA14597.1"/>
    </source>
</evidence>